<dbReference type="Proteomes" id="UP000322181">
    <property type="component" value="Unassembled WGS sequence"/>
</dbReference>
<protein>
    <submittedName>
        <fullName evidence="1">DUF2971 domain-containing protein</fullName>
    </submittedName>
</protein>
<evidence type="ECO:0000313" key="2">
    <source>
        <dbReference type="Proteomes" id="UP000322181"/>
    </source>
</evidence>
<proteinExistence type="predicted"/>
<comment type="caution">
    <text evidence="1">The sequence shown here is derived from an EMBL/GenBank/DDBJ whole genome shotgun (WGS) entry which is preliminary data.</text>
</comment>
<dbReference type="EMBL" id="VXKB01000001">
    <property type="protein sequence ID" value="KAA8716690.1"/>
    <property type="molecule type" value="Genomic_DNA"/>
</dbReference>
<dbReference type="InterPro" id="IPR021352">
    <property type="entry name" value="DUF2971"/>
</dbReference>
<evidence type="ECO:0000313" key="1">
    <source>
        <dbReference type="EMBL" id="KAA8716690.1"/>
    </source>
</evidence>
<sequence length="332" mass="38737">MVALLNSLMTNFIVETIKFSHSGKGYFMTMLYKYTNCDLGLRIIDNQSFHWSAVSSFNDPFECLYLTENNIKTRARTIAVCLSINHPILQTEKIAHLIKNYSHIPEIIALSELRNLIKECHSEYTNNKTKDCYFNIERKIYNLIIDKKNKILESKSVFHKSFYSNASKVVFDKRGILCLSKSKNNILMWSHYSHNHSGVMFELNKDNFNLNKSVSMHDIMYQSDTPVCSYNELLSINTSLSSDENLFKKSILTKSSSWSYEEEVRLIRAITNENRLFSFPKESFNAIYLGCKIKDEEREEIISKVKEKLPNTLLFQTEINGDNYNLDYYTVQ</sequence>
<dbReference type="RefSeq" id="WP_150384601.1">
    <property type="nucleotide sequence ID" value="NZ_BAAAFS010000001.1"/>
</dbReference>
<organism evidence="1 2">
    <name type="scientific">Morganella psychrotolerans</name>
    <dbReference type="NCBI Taxonomy" id="368603"/>
    <lineage>
        <taxon>Bacteria</taxon>
        <taxon>Pseudomonadati</taxon>
        <taxon>Pseudomonadota</taxon>
        <taxon>Gammaproteobacteria</taxon>
        <taxon>Enterobacterales</taxon>
        <taxon>Morganellaceae</taxon>
        <taxon>Morganella</taxon>
    </lineage>
</organism>
<dbReference type="AlphaFoldDB" id="A0A5M9R7K2"/>
<accession>A0A5M9R7K2</accession>
<reference evidence="1 2" key="1">
    <citation type="submission" date="2019-09" db="EMBL/GenBank/DDBJ databases">
        <title>Draft genome sequence of various Type strains from the CCUG.</title>
        <authorList>
            <person name="Pineiro-Iglesias B."/>
            <person name="Tunovic T."/>
            <person name="Unosson C."/>
            <person name="Inganas E."/>
            <person name="Ohlen M."/>
            <person name="Cardew S."/>
            <person name="Jensie-Markopoulos S."/>
            <person name="Salva-Serra F."/>
            <person name="Jaen-Luchoro D."/>
            <person name="Karlsson R."/>
            <person name="Svensson-Stadler L."/>
            <person name="Chun J."/>
            <person name="Moore E."/>
        </authorList>
    </citation>
    <scope>NUCLEOTIDE SEQUENCE [LARGE SCALE GENOMIC DNA]</scope>
    <source>
        <strain evidence="1 2">CCUG 53682T</strain>
    </source>
</reference>
<name>A0A5M9R7K2_9GAMM</name>
<dbReference type="Pfam" id="PF11185">
    <property type="entry name" value="DUF2971"/>
    <property type="match status" value="1"/>
</dbReference>
<gene>
    <name evidence="1" type="ORF">F4V73_02070</name>
</gene>